<dbReference type="EMBL" id="JAODUO010000140">
    <property type="protein sequence ID" value="KAK2188200.1"/>
    <property type="molecule type" value="Genomic_DNA"/>
</dbReference>
<evidence type="ECO:0000256" key="1">
    <source>
        <dbReference type="ARBA" id="ARBA00022723"/>
    </source>
</evidence>
<keyword evidence="7" id="KW-1185">Reference proteome</keyword>
<dbReference type="PANTHER" id="PTHR12616:SF8">
    <property type="entry name" value="VACUOLAR PROTEIN SORTING-ASSOCIATED PROTEIN 8 HOMOLOG"/>
    <property type="match status" value="1"/>
</dbReference>
<keyword evidence="2 4" id="KW-0863">Zinc-finger</keyword>
<comment type="caution">
    <text evidence="6">The sequence shown here is derived from an EMBL/GenBank/DDBJ whole genome shotgun (WGS) entry which is preliminary data.</text>
</comment>
<dbReference type="InterPro" id="IPR056939">
    <property type="entry name" value="Znf_RING_Vps8"/>
</dbReference>
<feature type="domain" description="PHD-type" evidence="5">
    <location>
        <begin position="421"/>
        <end position="476"/>
    </location>
</feature>
<dbReference type="Pfam" id="PF23412">
    <property type="entry name" value="zf_RING_Vps8"/>
    <property type="match status" value="1"/>
</dbReference>
<dbReference type="GO" id="GO:0034058">
    <property type="term" value="P:endosomal vesicle fusion"/>
    <property type="evidence" value="ECO:0007669"/>
    <property type="project" value="TreeGrafter"/>
</dbReference>
<keyword evidence="3" id="KW-0862">Zinc</keyword>
<protein>
    <recommendedName>
        <fullName evidence="5">PHD-type domain-containing protein</fullName>
    </recommendedName>
</protein>
<dbReference type="PROSITE" id="PS50016">
    <property type="entry name" value="ZF_PHD_2"/>
    <property type="match status" value="1"/>
</dbReference>
<evidence type="ECO:0000256" key="3">
    <source>
        <dbReference type="ARBA" id="ARBA00022833"/>
    </source>
</evidence>
<dbReference type="SUPFAM" id="SSF57903">
    <property type="entry name" value="FYVE/PHD zinc finger"/>
    <property type="match status" value="1"/>
</dbReference>
<keyword evidence="1" id="KW-0479">Metal-binding</keyword>
<reference evidence="6" key="1">
    <citation type="journal article" date="2023" name="Mol. Biol. Evol.">
        <title>Third-Generation Sequencing Reveals the Adaptive Role of the Epigenome in Three Deep-Sea Polychaetes.</title>
        <authorList>
            <person name="Perez M."/>
            <person name="Aroh O."/>
            <person name="Sun Y."/>
            <person name="Lan Y."/>
            <person name="Juniper S.K."/>
            <person name="Young C.R."/>
            <person name="Angers B."/>
            <person name="Qian P.Y."/>
        </authorList>
    </citation>
    <scope>NUCLEOTIDE SEQUENCE</scope>
    <source>
        <strain evidence="6">R07B-5</strain>
    </source>
</reference>
<evidence type="ECO:0000313" key="6">
    <source>
        <dbReference type="EMBL" id="KAK2188200.1"/>
    </source>
</evidence>
<dbReference type="CDD" id="cd16687">
    <property type="entry name" value="RING-H2_Vps8"/>
    <property type="match status" value="1"/>
</dbReference>
<dbReference type="InterPro" id="IPR019787">
    <property type="entry name" value="Znf_PHD-finger"/>
</dbReference>
<name>A0AAD9P4Y2_RIDPI</name>
<gene>
    <name evidence="6" type="ORF">NP493_140g01015</name>
</gene>
<dbReference type="GO" id="GO:0030897">
    <property type="term" value="C:HOPS complex"/>
    <property type="evidence" value="ECO:0007669"/>
    <property type="project" value="TreeGrafter"/>
</dbReference>
<dbReference type="InterPro" id="IPR011011">
    <property type="entry name" value="Znf_FYVE_PHD"/>
</dbReference>
<accession>A0AAD9P4Y2</accession>
<dbReference type="GO" id="GO:0005770">
    <property type="term" value="C:late endosome"/>
    <property type="evidence" value="ECO:0007669"/>
    <property type="project" value="TreeGrafter"/>
</dbReference>
<evidence type="ECO:0000259" key="5">
    <source>
        <dbReference type="PROSITE" id="PS50016"/>
    </source>
</evidence>
<organism evidence="6 7">
    <name type="scientific">Ridgeia piscesae</name>
    <name type="common">Tubeworm</name>
    <dbReference type="NCBI Taxonomy" id="27915"/>
    <lineage>
        <taxon>Eukaryota</taxon>
        <taxon>Metazoa</taxon>
        <taxon>Spiralia</taxon>
        <taxon>Lophotrochozoa</taxon>
        <taxon>Annelida</taxon>
        <taxon>Polychaeta</taxon>
        <taxon>Sedentaria</taxon>
        <taxon>Canalipalpata</taxon>
        <taxon>Sabellida</taxon>
        <taxon>Siboglinidae</taxon>
        <taxon>Ridgeia</taxon>
    </lineage>
</organism>
<dbReference type="InterPro" id="IPR059070">
    <property type="entry name" value="TPR_VPS8_2"/>
</dbReference>
<evidence type="ECO:0000256" key="4">
    <source>
        <dbReference type="PROSITE-ProRule" id="PRU00146"/>
    </source>
</evidence>
<sequence length="572" mass="65210">MATPDNTIIVNRSLFEQVLESLCSPDGEGEGRHEERQQALIELIKAGGLKHFSEDKLIELVEKAKFFKICERLYWKRRQYEKIMSCYLRDTVREGIVFHFVEHVLLGEKLSEIEKEKVRNEVITNIHTLVTISSSKTAQLLLSCFCDCLRVIVKKLEPEPELLYKLLRAIFECREDEGGATEHTDIVADVHELYVELMCKVDADKVAGYIIRTEGYRIEETLEICRRYDVSEATAFLLEKLGAIQEAFDVLLEKLKTSIGEFCEKCSPTHKKAVDYEGGVAVWQTIEGVISTMIHLCQRNSPKMEEANSEALWFPLLDTVLASQRKVDQSHAEAFKTLTTQVLNGMMGYVALPAVLQRIMQDPGYCSGRFGEIRELVLGMFDTYNYEKTLLHTCCNLLNHDVHRQLVSLTQTARHAIVPRRDTCQLCRKPLHVGLSDNVICFRCGHMYHEACLESPGCCERVDGEQQWTCYKCSSRGRGSASARQRVHRSISSSSQPLSPPTISRVDMADASLEDNHIQAVDNIRRAQKTKSRFAILTELSRRKRSSTGRSNLLQNERFQLRLAPPLPFEND</sequence>
<dbReference type="GO" id="GO:0006623">
    <property type="term" value="P:protein targeting to vacuole"/>
    <property type="evidence" value="ECO:0007669"/>
    <property type="project" value="InterPro"/>
</dbReference>
<dbReference type="Pfam" id="PF23556">
    <property type="entry name" value="TPR_Vps41"/>
    <property type="match status" value="1"/>
</dbReference>
<dbReference type="Pfam" id="PF25066">
    <property type="entry name" value="TPR_VPS8_2"/>
    <property type="match status" value="1"/>
</dbReference>
<dbReference type="Proteomes" id="UP001209878">
    <property type="component" value="Unassembled WGS sequence"/>
</dbReference>
<evidence type="ECO:0000313" key="7">
    <source>
        <dbReference type="Proteomes" id="UP001209878"/>
    </source>
</evidence>
<evidence type="ECO:0000256" key="2">
    <source>
        <dbReference type="ARBA" id="ARBA00022771"/>
    </source>
</evidence>
<dbReference type="GO" id="GO:0008270">
    <property type="term" value="F:zinc ion binding"/>
    <property type="evidence" value="ECO:0007669"/>
    <property type="project" value="UniProtKB-KW"/>
</dbReference>
<proteinExistence type="predicted"/>
<dbReference type="InterPro" id="IPR045111">
    <property type="entry name" value="Vps41/Vps8"/>
</dbReference>
<dbReference type="InterPro" id="IPR013083">
    <property type="entry name" value="Znf_RING/FYVE/PHD"/>
</dbReference>
<dbReference type="Gene3D" id="3.30.40.10">
    <property type="entry name" value="Zinc/RING finger domain, C3HC4 (zinc finger)"/>
    <property type="match status" value="1"/>
</dbReference>
<dbReference type="AlphaFoldDB" id="A0AAD9P4Y2"/>
<dbReference type="PANTHER" id="PTHR12616">
    <property type="entry name" value="VACUOLAR PROTEIN SORTING VPS41"/>
    <property type="match status" value="1"/>
</dbReference>